<evidence type="ECO:0000313" key="1">
    <source>
        <dbReference type="EMBL" id="KAJ9082076.1"/>
    </source>
</evidence>
<comment type="caution">
    <text evidence="1">The sequence shown here is derived from an EMBL/GenBank/DDBJ whole genome shotgun (WGS) entry which is preliminary data.</text>
</comment>
<proteinExistence type="predicted"/>
<reference evidence="1" key="1">
    <citation type="submission" date="2022-04" db="EMBL/GenBank/DDBJ databases">
        <title>Genome of the entomopathogenic fungus Entomophthora muscae.</title>
        <authorList>
            <person name="Elya C."/>
            <person name="Lovett B.R."/>
            <person name="Lee E."/>
            <person name="Macias A.M."/>
            <person name="Hajek A.E."/>
            <person name="De Bivort B.L."/>
            <person name="Kasson M.T."/>
            <person name="De Fine Licht H.H."/>
            <person name="Stajich J.E."/>
        </authorList>
    </citation>
    <scope>NUCLEOTIDE SEQUENCE</scope>
    <source>
        <strain evidence="1">Berkeley</strain>
    </source>
</reference>
<name>A0ACC2U697_9FUNG</name>
<keyword evidence="2" id="KW-1185">Reference proteome</keyword>
<sequence>MGKAPKSKFSKKERHDPLHIELTKDAVLEDKASGAGSYKVKAKAIAQAKKADKEKEEYIDAKLSKKILDIAREQQQELMEDESPDEYDSHVGSAIPAFESDYSEEEVEEIEIDQDYDGELGLGEIDEADRVAMEKFLPEAPGERINLADLILSKIEQKTAAKASRSDSEPRPAPSGIPPKVVEVYNKVGLLLSRYKSGKLPKAFKFIPSLPKWEEIIYLTHPENWTPHAHYEATRIFVSNLKENQTQRFFHYILLDKVRQDINDNKTLKPQLYMALKKALFKPKAFFKGILFPLCESGTCTLQEAAIVGSVLSKVSIPVLHSGAAIIRLANMEYSGANSLFLRILVDKKYALPYQVIDALVFHFMRFENEPQENITVLWHQSLLVFCQRYKQNLTPEQKAALLKVARVHTHHAITPEIRRELVNSTSRGEAVPIEPYGEEMME</sequence>
<accession>A0ACC2U697</accession>
<organism evidence="1 2">
    <name type="scientific">Entomophthora muscae</name>
    <dbReference type="NCBI Taxonomy" id="34485"/>
    <lineage>
        <taxon>Eukaryota</taxon>
        <taxon>Fungi</taxon>
        <taxon>Fungi incertae sedis</taxon>
        <taxon>Zoopagomycota</taxon>
        <taxon>Entomophthoromycotina</taxon>
        <taxon>Entomophthoromycetes</taxon>
        <taxon>Entomophthorales</taxon>
        <taxon>Entomophthoraceae</taxon>
        <taxon>Entomophthora</taxon>
    </lineage>
</organism>
<gene>
    <name evidence="1" type="primary">ENP1_4</name>
    <name evidence="1" type="ORF">DSO57_1007933</name>
</gene>
<protein>
    <submittedName>
        <fullName evidence="1">SnoRNA-binding rRNA-processing protein</fullName>
    </submittedName>
</protein>
<evidence type="ECO:0000313" key="2">
    <source>
        <dbReference type="Proteomes" id="UP001165960"/>
    </source>
</evidence>
<dbReference type="EMBL" id="QTSX02001444">
    <property type="protein sequence ID" value="KAJ9082076.1"/>
    <property type="molecule type" value="Genomic_DNA"/>
</dbReference>
<dbReference type="Proteomes" id="UP001165960">
    <property type="component" value="Unassembled WGS sequence"/>
</dbReference>